<accession>A0A1F5E3M1</accession>
<feature type="transmembrane region" description="Helical" evidence="1">
    <location>
        <begin position="22"/>
        <end position="40"/>
    </location>
</feature>
<keyword evidence="1" id="KW-0812">Transmembrane</keyword>
<dbReference type="PANTHER" id="PTHR36832:SF1">
    <property type="entry name" value="SLR1174 PROTEIN"/>
    <property type="match status" value="1"/>
</dbReference>
<gene>
    <name evidence="2" type="ORF">A2215_04570</name>
</gene>
<dbReference type="EMBL" id="MEZY01000056">
    <property type="protein sequence ID" value="OGD62007.1"/>
    <property type="molecule type" value="Genomic_DNA"/>
</dbReference>
<dbReference type="InterPro" id="IPR010390">
    <property type="entry name" value="ABC-2_transporter-like"/>
</dbReference>
<dbReference type="Proteomes" id="UP000178583">
    <property type="component" value="Unassembled WGS sequence"/>
</dbReference>
<dbReference type="AlphaFoldDB" id="A0A1F5E3M1"/>
<feature type="transmembrane region" description="Helical" evidence="1">
    <location>
        <begin position="101"/>
        <end position="127"/>
    </location>
</feature>
<evidence type="ECO:0000313" key="2">
    <source>
        <dbReference type="EMBL" id="OGD62007.1"/>
    </source>
</evidence>
<keyword evidence="1" id="KW-0472">Membrane</keyword>
<reference evidence="2 3" key="1">
    <citation type="journal article" date="2016" name="Nat. Commun.">
        <title>Thousands of microbial genomes shed light on interconnected biogeochemical processes in an aquifer system.</title>
        <authorList>
            <person name="Anantharaman K."/>
            <person name="Brown C.T."/>
            <person name="Hug L.A."/>
            <person name="Sharon I."/>
            <person name="Castelle C.J."/>
            <person name="Probst A.J."/>
            <person name="Thomas B.C."/>
            <person name="Singh A."/>
            <person name="Wilkins M.J."/>
            <person name="Karaoz U."/>
            <person name="Brodie E.L."/>
            <person name="Williams K.H."/>
            <person name="Hubbard S.S."/>
            <person name="Banfield J.F."/>
        </authorList>
    </citation>
    <scope>NUCLEOTIDE SEQUENCE [LARGE SCALE GENOMIC DNA]</scope>
</reference>
<feature type="transmembrane region" description="Helical" evidence="1">
    <location>
        <begin position="179"/>
        <end position="197"/>
    </location>
</feature>
<proteinExistence type="predicted"/>
<protein>
    <recommendedName>
        <fullName evidence="4">ABC transporter permease</fullName>
    </recommendedName>
</protein>
<dbReference type="STRING" id="1797472.A2215_04570"/>
<organism evidence="2 3">
    <name type="scientific">Candidatus Berkelbacteria bacterium RIFOXYA2_FULL_43_10</name>
    <dbReference type="NCBI Taxonomy" id="1797472"/>
    <lineage>
        <taxon>Bacteria</taxon>
        <taxon>Candidatus Berkelbacteria</taxon>
    </lineage>
</organism>
<evidence type="ECO:0000313" key="3">
    <source>
        <dbReference type="Proteomes" id="UP000178583"/>
    </source>
</evidence>
<sequence>MQKYLSYFQISLKSMYAYKGDFFLYMAINMVFFYVSIALWSTVYKSGGLTTIDNYTLSNTITYYLISMLIFRFDINNALYFAEEIWSGEFTNNVMRPWNVISSYFLLMVSDIFMGLLSFIPFLIFMVLTSYQFINIPTIGNLIFFCITLLAAFIMNFFFNLILHSLTFYFGDQYAQIELTNYVTSYFAGAIFPIAFLSGALKEIFMILPFKFLFFIPAEIFLGKVSVHQMLLYWAEILVWIGIFYLIFSIVYNRGLKLYHGTGR</sequence>
<comment type="caution">
    <text evidence="2">The sequence shown here is derived from an EMBL/GenBank/DDBJ whole genome shotgun (WGS) entry which is preliminary data.</text>
</comment>
<feature type="transmembrane region" description="Helical" evidence="1">
    <location>
        <begin position="231"/>
        <end position="252"/>
    </location>
</feature>
<dbReference type="Pfam" id="PF06182">
    <property type="entry name" value="ABC2_membrane_6"/>
    <property type="match status" value="1"/>
</dbReference>
<evidence type="ECO:0000256" key="1">
    <source>
        <dbReference type="SAM" id="Phobius"/>
    </source>
</evidence>
<name>A0A1F5E3M1_9BACT</name>
<feature type="transmembrane region" description="Helical" evidence="1">
    <location>
        <begin position="139"/>
        <end position="159"/>
    </location>
</feature>
<keyword evidence="1" id="KW-1133">Transmembrane helix</keyword>
<dbReference type="PANTHER" id="PTHR36832">
    <property type="entry name" value="SLR1174 PROTEIN-RELATED"/>
    <property type="match status" value="1"/>
</dbReference>
<evidence type="ECO:0008006" key="4">
    <source>
        <dbReference type="Google" id="ProtNLM"/>
    </source>
</evidence>